<dbReference type="Gene3D" id="3.40.390.30">
    <property type="entry name" value="Metalloproteases ('zincins'), catalytic domain"/>
    <property type="match status" value="1"/>
</dbReference>
<dbReference type="RefSeq" id="WP_201432838.1">
    <property type="nucleotide sequence ID" value="NZ_JAEQBW010000014.1"/>
</dbReference>
<dbReference type="NCBIfam" id="TIGR00043">
    <property type="entry name" value="rRNA maturation RNase YbeY"/>
    <property type="match status" value="1"/>
</dbReference>
<dbReference type="Proteomes" id="UP000611723">
    <property type="component" value="Unassembled WGS sequence"/>
</dbReference>
<dbReference type="InterPro" id="IPR023091">
    <property type="entry name" value="MetalPrtase_cat_dom_sf_prd"/>
</dbReference>
<evidence type="ECO:0000256" key="2">
    <source>
        <dbReference type="ARBA" id="ARBA00022722"/>
    </source>
</evidence>
<dbReference type="InterPro" id="IPR020549">
    <property type="entry name" value="YbeY_CS"/>
</dbReference>
<reference evidence="8" key="1">
    <citation type="submission" date="2021-01" db="EMBL/GenBank/DDBJ databases">
        <title>Marivirga aurantiaca sp. nov., isolated from intertidal surface sediments.</title>
        <authorList>
            <person name="Zhang M."/>
        </authorList>
    </citation>
    <scope>NUCLEOTIDE SEQUENCE</scope>
    <source>
        <strain evidence="8">S37H4</strain>
    </source>
</reference>
<keyword evidence="2 7" id="KW-0540">Nuclease</keyword>
<feature type="binding site" evidence="7">
    <location>
        <position position="115"/>
    </location>
    <ligand>
        <name>Zn(2+)</name>
        <dbReference type="ChEBI" id="CHEBI:29105"/>
        <note>catalytic</note>
    </ligand>
</feature>
<proteinExistence type="inferred from homology"/>
<sequence>MPEINFFKEDIEIDLRMLKGFRNWITNTAAHHNESIETINYIFCSDKLLHTMNVDYLNHDTYTDIITFDLREENQQTPIEADIFISIERVKENSKQLSTSFKQELARVMIHGLLHLIGFKDKTMQEKERMREMESEALEFLPGATVPRGTVQKSSAFGKV</sequence>
<keyword evidence="4 7" id="KW-0255">Endonuclease</keyword>
<evidence type="ECO:0000256" key="6">
    <source>
        <dbReference type="ARBA" id="ARBA00022833"/>
    </source>
</evidence>
<gene>
    <name evidence="7 8" type="primary">ybeY</name>
    <name evidence="8" type="ORF">JKA74_19045</name>
</gene>
<name>A0A934X1E8_9BACT</name>
<evidence type="ECO:0000313" key="9">
    <source>
        <dbReference type="Proteomes" id="UP000611723"/>
    </source>
</evidence>
<evidence type="ECO:0000256" key="4">
    <source>
        <dbReference type="ARBA" id="ARBA00022759"/>
    </source>
</evidence>
<keyword evidence="5 7" id="KW-0378">Hydrolase</keyword>
<evidence type="ECO:0000256" key="3">
    <source>
        <dbReference type="ARBA" id="ARBA00022723"/>
    </source>
</evidence>
<dbReference type="EMBL" id="JAEQBW010000014">
    <property type="protein sequence ID" value="MBK6267149.1"/>
    <property type="molecule type" value="Genomic_DNA"/>
</dbReference>
<evidence type="ECO:0000256" key="7">
    <source>
        <dbReference type="HAMAP-Rule" id="MF_00009"/>
    </source>
</evidence>
<dbReference type="GO" id="GO:0008270">
    <property type="term" value="F:zinc ion binding"/>
    <property type="evidence" value="ECO:0007669"/>
    <property type="project" value="UniProtKB-UniRule"/>
</dbReference>
<dbReference type="HAMAP" id="MF_00009">
    <property type="entry name" value="Endoribonucl_YbeY"/>
    <property type="match status" value="1"/>
</dbReference>
<dbReference type="GO" id="GO:0005737">
    <property type="term" value="C:cytoplasm"/>
    <property type="evidence" value="ECO:0007669"/>
    <property type="project" value="UniProtKB-SubCell"/>
</dbReference>
<keyword evidence="6 7" id="KW-0862">Zinc</keyword>
<dbReference type="GO" id="GO:0004521">
    <property type="term" value="F:RNA endonuclease activity"/>
    <property type="evidence" value="ECO:0007669"/>
    <property type="project" value="UniProtKB-UniRule"/>
</dbReference>
<keyword evidence="7" id="KW-0698">rRNA processing</keyword>
<dbReference type="PROSITE" id="PS01306">
    <property type="entry name" value="UPF0054"/>
    <property type="match status" value="1"/>
</dbReference>
<keyword evidence="7" id="KW-0963">Cytoplasm</keyword>
<dbReference type="Pfam" id="PF02130">
    <property type="entry name" value="YbeY"/>
    <property type="match status" value="1"/>
</dbReference>
<evidence type="ECO:0000256" key="1">
    <source>
        <dbReference type="ARBA" id="ARBA00010875"/>
    </source>
</evidence>
<accession>A0A934X1E8</accession>
<evidence type="ECO:0000256" key="5">
    <source>
        <dbReference type="ARBA" id="ARBA00022801"/>
    </source>
</evidence>
<organism evidence="8 9">
    <name type="scientific">Marivirga aurantiaca</name>
    <dbReference type="NCBI Taxonomy" id="2802615"/>
    <lineage>
        <taxon>Bacteria</taxon>
        <taxon>Pseudomonadati</taxon>
        <taxon>Bacteroidota</taxon>
        <taxon>Cytophagia</taxon>
        <taxon>Cytophagales</taxon>
        <taxon>Marivirgaceae</taxon>
        <taxon>Marivirga</taxon>
    </lineage>
</organism>
<comment type="subcellular location">
    <subcellularLocation>
        <location evidence="7">Cytoplasm</location>
    </subcellularLocation>
</comment>
<dbReference type="InterPro" id="IPR002036">
    <property type="entry name" value="YbeY"/>
</dbReference>
<dbReference type="PANTHER" id="PTHR46986">
    <property type="entry name" value="ENDORIBONUCLEASE YBEY, CHLOROPLASTIC"/>
    <property type="match status" value="1"/>
</dbReference>
<dbReference type="AlphaFoldDB" id="A0A934X1E8"/>
<protein>
    <recommendedName>
        <fullName evidence="7">Endoribonuclease YbeY</fullName>
        <ecNumber evidence="7">3.1.-.-</ecNumber>
    </recommendedName>
</protein>
<dbReference type="EC" id="3.1.-.-" evidence="7"/>
<keyword evidence="9" id="KW-1185">Reference proteome</keyword>
<keyword evidence="7" id="KW-0690">Ribosome biogenesis</keyword>
<comment type="function">
    <text evidence="7">Single strand-specific metallo-endoribonuclease involved in late-stage 70S ribosome quality control and in maturation of the 3' terminus of the 16S rRNA.</text>
</comment>
<dbReference type="SUPFAM" id="SSF55486">
    <property type="entry name" value="Metalloproteases ('zincins'), catalytic domain"/>
    <property type="match status" value="1"/>
</dbReference>
<feature type="binding site" evidence="7">
    <location>
        <position position="121"/>
    </location>
    <ligand>
        <name>Zn(2+)</name>
        <dbReference type="ChEBI" id="CHEBI:29105"/>
        <note>catalytic</note>
    </ligand>
</feature>
<comment type="similarity">
    <text evidence="1 7">Belongs to the endoribonuclease YbeY family.</text>
</comment>
<comment type="cofactor">
    <cofactor evidence="7">
        <name>Zn(2+)</name>
        <dbReference type="ChEBI" id="CHEBI:29105"/>
    </cofactor>
    <text evidence="7">Binds 1 zinc ion.</text>
</comment>
<comment type="caution">
    <text evidence="8">The sequence shown here is derived from an EMBL/GenBank/DDBJ whole genome shotgun (WGS) entry which is preliminary data.</text>
</comment>
<dbReference type="GO" id="GO:0004222">
    <property type="term" value="F:metalloendopeptidase activity"/>
    <property type="evidence" value="ECO:0007669"/>
    <property type="project" value="InterPro"/>
</dbReference>
<evidence type="ECO:0000313" key="8">
    <source>
        <dbReference type="EMBL" id="MBK6267149.1"/>
    </source>
</evidence>
<keyword evidence="3 7" id="KW-0479">Metal-binding</keyword>
<dbReference type="PANTHER" id="PTHR46986:SF1">
    <property type="entry name" value="ENDORIBONUCLEASE YBEY, CHLOROPLASTIC"/>
    <property type="match status" value="1"/>
</dbReference>
<dbReference type="GO" id="GO:0006364">
    <property type="term" value="P:rRNA processing"/>
    <property type="evidence" value="ECO:0007669"/>
    <property type="project" value="UniProtKB-UniRule"/>
</dbReference>
<feature type="binding site" evidence="7">
    <location>
        <position position="111"/>
    </location>
    <ligand>
        <name>Zn(2+)</name>
        <dbReference type="ChEBI" id="CHEBI:29105"/>
        <note>catalytic</note>
    </ligand>
</feature>